<feature type="compositionally biased region" description="Polar residues" evidence="1">
    <location>
        <begin position="25"/>
        <end position="49"/>
    </location>
</feature>
<name>F4RUC8_MELLP</name>
<dbReference type="GO" id="GO:1990862">
    <property type="term" value="C:nuclear membrane complex Bqt3-Bqt4"/>
    <property type="evidence" value="ECO:0007669"/>
    <property type="project" value="InterPro"/>
</dbReference>
<feature type="region of interest" description="Disordered" evidence="1">
    <location>
        <begin position="1"/>
        <end position="49"/>
    </location>
</feature>
<dbReference type="Proteomes" id="UP000001072">
    <property type="component" value="Unassembled WGS sequence"/>
</dbReference>
<feature type="compositionally biased region" description="Polar residues" evidence="1">
    <location>
        <begin position="211"/>
        <end position="224"/>
    </location>
</feature>
<dbReference type="PROSITE" id="PS51299">
    <property type="entry name" value="HTH_APSES"/>
    <property type="match status" value="1"/>
</dbReference>
<evidence type="ECO:0000256" key="1">
    <source>
        <dbReference type="SAM" id="MobiDB-lite"/>
    </source>
</evidence>
<dbReference type="AlphaFoldDB" id="F4RUC8"/>
<dbReference type="InParanoid" id="F4RUC8"/>
<dbReference type="GO" id="GO:0044820">
    <property type="term" value="P:mitotic telomere tethering at nuclear periphery"/>
    <property type="evidence" value="ECO:0007669"/>
    <property type="project" value="TreeGrafter"/>
</dbReference>
<feature type="compositionally biased region" description="Low complexity" evidence="1">
    <location>
        <begin position="1"/>
        <end position="10"/>
    </location>
</feature>
<feature type="compositionally biased region" description="Polar residues" evidence="1">
    <location>
        <begin position="255"/>
        <end position="276"/>
    </location>
</feature>
<evidence type="ECO:0000313" key="3">
    <source>
        <dbReference type="EMBL" id="EGG03912.1"/>
    </source>
</evidence>
<dbReference type="PANTHER" id="PTHR38044:SF1">
    <property type="entry name" value="BOUQUET FORMATION PROTEIN 4"/>
    <property type="match status" value="1"/>
</dbReference>
<protein>
    <recommendedName>
        <fullName evidence="2">HTH APSES-type domain-containing protein</fullName>
    </recommendedName>
</protein>
<evidence type="ECO:0000259" key="2">
    <source>
        <dbReference type="PROSITE" id="PS51299"/>
    </source>
</evidence>
<dbReference type="GeneID" id="18925964"/>
<dbReference type="STRING" id="747676.F4RUC8"/>
<dbReference type="HOGENOM" id="CLU_045716_0_0_1"/>
<reference evidence="4" key="1">
    <citation type="journal article" date="2011" name="Proc. Natl. Acad. Sci. U.S.A.">
        <title>Obligate biotrophy features unraveled by the genomic analysis of rust fungi.</title>
        <authorList>
            <person name="Duplessis S."/>
            <person name="Cuomo C.A."/>
            <person name="Lin Y.-C."/>
            <person name="Aerts A."/>
            <person name="Tisserant E."/>
            <person name="Veneault-Fourrey C."/>
            <person name="Joly D.L."/>
            <person name="Hacquard S."/>
            <person name="Amselem J."/>
            <person name="Cantarel B.L."/>
            <person name="Chiu R."/>
            <person name="Coutinho P.M."/>
            <person name="Feau N."/>
            <person name="Field M."/>
            <person name="Frey P."/>
            <person name="Gelhaye E."/>
            <person name="Goldberg J."/>
            <person name="Grabherr M.G."/>
            <person name="Kodira C.D."/>
            <person name="Kohler A."/>
            <person name="Kuees U."/>
            <person name="Lindquist E.A."/>
            <person name="Lucas S.M."/>
            <person name="Mago R."/>
            <person name="Mauceli E."/>
            <person name="Morin E."/>
            <person name="Murat C."/>
            <person name="Pangilinan J.L."/>
            <person name="Park R."/>
            <person name="Pearson M."/>
            <person name="Quesneville H."/>
            <person name="Rouhier N."/>
            <person name="Sakthikumar S."/>
            <person name="Salamov A.A."/>
            <person name="Schmutz J."/>
            <person name="Selles B."/>
            <person name="Shapiro H."/>
            <person name="Tanguay P."/>
            <person name="Tuskan G.A."/>
            <person name="Henrissat B."/>
            <person name="Van de Peer Y."/>
            <person name="Rouze P."/>
            <person name="Ellis J.G."/>
            <person name="Dodds P.N."/>
            <person name="Schein J.E."/>
            <person name="Zhong S."/>
            <person name="Hamelin R.C."/>
            <person name="Grigoriev I.V."/>
            <person name="Szabo L.J."/>
            <person name="Martin F."/>
        </authorList>
    </citation>
    <scope>NUCLEOTIDE SEQUENCE [LARGE SCALE GENOMIC DNA]</scope>
    <source>
        <strain evidence="4">98AG31 / pathotype 3-4-7</strain>
    </source>
</reference>
<dbReference type="InterPro" id="IPR003163">
    <property type="entry name" value="Tscrpt_reg_HTH_APSES-type"/>
</dbReference>
<feature type="region of interest" description="Disordered" evidence="1">
    <location>
        <begin position="198"/>
        <end position="282"/>
    </location>
</feature>
<dbReference type="PANTHER" id="PTHR38044">
    <property type="entry name" value="BOUQUET FORMATION PROTEIN 4"/>
    <property type="match status" value="1"/>
</dbReference>
<organism evidence="4">
    <name type="scientific">Melampsora larici-populina (strain 98AG31 / pathotype 3-4-7)</name>
    <name type="common">Poplar leaf rust fungus</name>
    <dbReference type="NCBI Taxonomy" id="747676"/>
    <lineage>
        <taxon>Eukaryota</taxon>
        <taxon>Fungi</taxon>
        <taxon>Dikarya</taxon>
        <taxon>Basidiomycota</taxon>
        <taxon>Pucciniomycotina</taxon>
        <taxon>Pucciniomycetes</taxon>
        <taxon>Pucciniales</taxon>
        <taxon>Melampsoraceae</taxon>
        <taxon>Melampsora</taxon>
    </lineage>
</organism>
<dbReference type="eggNOG" id="ENOG502SA4R">
    <property type="taxonomic scope" value="Eukaryota"/>
</dbReference>
<feature type="domain" description="HTH APSES-type" evidence="2">
    <location>
        <begin position="87"/>
        <end position="204"/>
    </location>
</feature>
<evidence type="ECO:0000313" key="4">
    <source>
        <dbReference type="Proteomes" id="UP000001072"/>
    </source>
</evidence>
<dbReference type="RefSeq" id="XP_007412705.1">
    <property type="nucleotide sequence ID" value="XM_007412643.1"/>
</dbReference>
<dbReference type="InterPro" id="IPR036887">
    <property type="entry name" value="HTH_APSES_sf"/>
</dbReference>
<dbReference type="VEuPathDB" id="FungiDB:MELLADRAFT_117186"/>
<gene>
    <name evidence="3" type="ORF">MELLADRAFT_117186</name>
</gene>
<dbReference type="SUPFAM" id="SSF54616">
    <property type="entry name" value="DNA-binding domain of Mlu1-box binding protein MBP1"/>
    <property type="match status" value="1"/>
</dbReference>
<keyword evidence="4" id="KW-1185">Reference proteome</keyword>
<dbReference type="OrthoDB" id="2505363at2759"/>
<dbReference type="GO" id="GO:0003677">
    <property type="term" value="F:DNA binding"/>
    <property type="evidence" value="ECO:0007669"/>
    <property type="project" value="InterPro"/>
</dbReference>
<dbReference type="GO" id="GO:0070197">
    <property type="term" value="P:meiotic attachment of telomere to nuclear envelope"/>
    <property type="evidence" value="ECO:0007669"/>
    <property type="project" value="InterPro"/>
</dbReference>
<sequence length="474" mass="51208">MSTTRSTPQRMTRRSTRSPPVSSSNQFNTFTTALNRTSNTPQKPTRTNESIIKKQETQSNKPTLPIDKKNSLLDRGRVRSVKTQLIPLENNWSITIARVKVPTTSGVSGHLIKRFDTNAISASSFFRAAFPDASVEDEQAHMSYFTDVYDTATAGGDHIGPECKLTGTWVPVAHAESIAEWYGLSKFAADLITFPDPNNGSASPMDPKTGLKQSESSQVTNSDPPQAAESTPVPKMVGTPGTRSIKRPRVAPPSFGNTSPSHFSLSAASVSATSNEAPGIDQSATIDEADPTEESMFISNDEGEEPEQTSLQVTVTQTSMNNRIDEGMTTTTTATACVIGTDEQVELAKRDALNLVASLQESAAAQNHSSNEWSQKKRGLEQTEPIITTTRDTDEETVLAAPPPRGLFARFWSRKANAKKREEMAKTLNKQSREIASLPTHPVVPPVTSVTKRNLAVAGIVVAGAAASIAPYFF</sequence>
<accession>F4RUC8</accession>
<proteinExistence type="predicted"/>
<dbReference type="EMBL" id="GL883121">
    <property type="protein sequence ID" value="EGG03912.1"/>
    <property type="molecule type" value="Genomic_DNA"/>
</dbReference>
<dbReference type="KEGG" id="mlr:MELLADRAFT_117186"/>
<dbReference type="InterPro" id="IPR037548">
    <property type="entry name" value="Bqt4"/>
</dbReference>